<organism evidence="1 2">
    <name type="scientific">Polyangium sorediatum</name>
    <dbReference type="NCBI Taxonomy" id="889274"/>
    <lineage>
        <taxon>Bacteria</taxon>
        <taxon>Pseudomonadati</taxon>
        <taxon>Myxococcota</taxon>
        <taxon>Polyangia</taxon>
        <taxon>Polyangiales</taxon>
        <taxon>Polyangiaceae</taxon>
        <taxon>Polyangium</taxon>
    </lineage>
</organism>
<proteinExistence type="predicted"/>
<evidence type="ECO:0000313" key="1">
    <source>
        <dbReference type="EMBL" id="MDI1429689.1"/>
    </source>
</evidence>
<dbReference type="Proteomes" id="UP001160301">
    <property type="component" value="Unassembled WGS sequence"/>
</dbReference>
<name>A0ABT6NMY7_9BACT</name>
<dbReference type="InterPro" id="IPR008979">
    <property type="entry name" value="Galactose-bd-like_sf"/>
</dbReference>
<dbReference type="RefSeq" id="WP_136972546.1">
    <property type="nucleotide sequence ID" value="NZ_JARZHI010000005.1"/>
</dbReference>
<keyword evidence="2" id="KW-1185">Reference proteome</keyword>
<dbReference type="SUPFAM" id="SSF53098">
    <property type="entry name" value="Ribonuclease H-like"/>
    <property type="match status" value="1"/>
</dbReference>
<dbReference type="Gene3D" id="3.90.350.10">
    <property type="entry name" value="Transposase Inhibitor Protein From Tn5, Chain A, domain 1"/>
    <property type="match status" value="1"/>
</dbReference>
<sequence length="80" mass="9033">MVIGYTQRWRIEAFHRTWKQGGCNVEETQLQTSVPVIDRNPQRYVDSIFAAKESDYVAATQTIARSREAPSAIVLPVPSP</sequence>
<evidence type="ECO:0000313" key="2">
    <source>
        <dbReference type="Proteomes" id="UP001160301"/>
    </source>
</evidence>
<accession>A0ABT6NMY7</accession>
<dbReference type="SUPFAM" id="SSF49785">
    <property type="entry name" value="Galactose-binding domain-like"/>
    <property type="match status" value="1"/>
</dbReference>
<dbReference type="EMBL" id="JARZHI010000005">
    <property type="protein sequence ID" value="MDI1429689.1"/>
    <property type="molecule type" value="Genomic_DNA"/>
</dbReference>
<gene>
    <name evidence="1" type="ORF">QHF89_09285</name>
</gene>
<dbReference type="Gene3D" id="2.60.120.260">
    <property type="entry name" value="Galactose-binding domain-like"/>
    <property type="match status" value="1"/>
</dbReference>
<evidence type="ECO:0008006" key="3">
    <source>
        <dbReference type="Google" id="ProtNLM"/>
    </source>
</evidence>
<dbReference type="InterPro" id="IPR012337">
    <property type="entry name" value="RNaseH-like_sf"/>
</dbReference>
<reference evidence="1 2" key="1">
    <citation type="submission" date="2023-04" db="EMBL/GenBank/DDBJ databases">
        <title>The genome sequence of Polyangium sorediatum DSM14670.</title>
        <authorList>
            <person name="Zhang X."/>
        </authorList>
    </citation>
    <scope>NUCLEOTIDE SEQUENCE [LARGE SCALE GENOMIC DNA]</scope>
    <source>
        <strain evidence="1 2">DSM 14670</strain>
    </source>
</reference>
<protein>
    <recommendedName>
        <fullName evidence="3">Transposase</fullName>
    </recommendedName>
</protein>
<comment type="caution">
    <text evidence="1">The sequence shown here is derived from an EMBL/GenBank/DDBJ whole genome shotgun (WGS) entry which is preliminary data.</text>
</comment>